<protein>
    <submittedName>
        <fullName evidence="2">Uncharacterized protein</fullName>
    </submittedName>
</protein>
<gene>
    <name evidence="1" type="ORF">POL58_27425</name>
    <name evidence="2" type="ORF">POL58_39035</name>
</gene>
<sequence length="48" mass="4667">MNDVSTASACACAERLLASGSMPTGTSTATGAAGFTTSASVVWLISRG</sequence>
<dbReference type="EMBL" id="JAQNDN010000022">
    <property type="protein sequence ID" value="MDC0673805.1"/>
    <property type="molecule type" value="Genomic_DNA"/>
</dbReference>
<accession>A0ABT5BI20</accession>
<dbReference type="Proteomes" id="UP001217838">
    <property type="component" value="Unassembled WGS sequence"/>
</dbReference>
<proteinExistence type="predicted"/>
<organism evidence="2 3">
    <name type="scientific">Nannocystis radixulma</name>
    <dbReference type="NCBI Taxonomy" id="2995305"/>
    <lineage>
        <taxon>Bacteria</taxon>
        <taxon>Pseudomonadati</taxon>
        <taxon>Myxococcota</taxon>
        <taxon>Polyangia</taxon>
        <taxon>Nannocystales</taxon>
        <taxon>Nannocystaceae</taxon>
        <taxon>Nannocystis</taxon>
    </lineage>
</organism>
<keyword evidence="3" id="KW-1185">Reference proteome</keyword>
<evidence type="ECO:0000313" key="1">
    <source>
        <dbReference type="EMBL" id="MDC0671510.1"/>
    </source>
</evidence>
<name>A0ABT5BI20_9BACT</name>
<evidence type="ECO:0000313" key="2">
    <source>
        <dbReference type="EMBL" id="MDC0673805.1"/>
    </source>
</evidence>
<comment type="caution">
    <text evidence="2">The sequence shown here is derived from an EMBL/GenBank/DDBJ whole genome shotgun (WGS) entry which is preliminary data.</text>
</comment>
<evidence type="ECO:0000313" key="3">
    <source>
        <dbReference type="Proteomes" id="UP001217838"/>
    </source>
</evidence>
<dbReference type="EMBL" id="JAQNDN010000015">
    <property type="protein sequence ID" value="MDC0671510.1"/>
    <property type="molecule type" value="Genomic_DNA"/>
</dbReference>
<dbReference type="RefSeq" id="WP_272001822.1">
    <property type="nucleotide sequence ID" value="NZ_JAQNDN010000015.1"/>
</dbReference>
<reference evidence="2 3" key="1">
    <citation type="submission" date="2022-11" db="EMBL/GenBank/DDBJ databases">
        <title>Minimal conservation of predation-associated metabolite biosynthetic gene clusters underscores biosynthetic potential of Myxococcota including descriptions for ten novel species: Archangium lansinium sp. nov., Myxococcus landrumus sp. nov., Nannocystis bai.</title>
        <authorList>
            <person name="Ahearne A."/>
            <person name="Stevens C."/>
            <person name="Dowd S."/>
        </authorList>
    </citation>
    <scope>NUCLEOTIDE SEQUENCE [LARGE SCALE GENOMIC DNA]</scope>
    <source>
        <strain evidence="2 3">NCELM</strain>
    </source>
</reference>